<dbReference type="InterPro" id="IPR036265">
    <property type="entry name" value="HIT-like_sf"/>
</dbReference>
<feature type="domain" description="HIT" evidence="1">
    <location>
        <begin position="32"/>
        <end position="103"/>
    </location>
</feature>
<dbReference type="GO" id="GO:0032259">
    <property type="term" value="P:methylation"/>
    <property type="evidence" value="ECO:0007669"/>
    <property type="project" value="UniProtKB-KW"/>
</dbReference>
<evidence type="ECO:0000259" key="1">
    <source>
        <dbReference type="Pfam" id="PF01230"/>
    </source>
</evidence>
<reference evidence="2 3" key="1">
    <citation type="journal article" date="2016" name="Antonie Van Leeuwenhoek">
        <title>Dongia soli sp. nov., isolated from soil from Dokdo, Korea.</title>
        <authorList>
            <person name="Kim D.U."/>
            <person name="Lee H."/>
            <person name="Kim H."/>
            <person name="Kim S.G."/>
            <person name="Ka J.O."/>
        </authorList>
    </citation>
    <scope>NUCLEOTIDE SEQUENCE [LARGE SCALE GENOMIC DNA]</scope>
    <source>
        <strain evidence="2 3">D78</strain>
    </source>
</reference>
<accession>A0ABU5EA46</accession>
<keyword evidence="2" id="KW-0808">Transferase</keyword>
<evidence type="ECO:0000313" key="3">
    <source>
        <dbReference type="Proteomes" id="UP001279642"/>
    </source>
</evidence>
<keyword evidence="2" id="KW-0489">Methyltransferase</keyword>
<comment type="caution">
    <text evidence="2">The sequence shown here is derived from an EMBL/GenBank/DDBJ whole genome shotgun (WGS) entry which is preliminary data.</text>
</comment>
<gene>
    <name evidence="2" type="ORF">SMD27_09820</name>
</gene>
<keyword evidence="3" id="KW-1185">Reference proteome</keyword>
<protein>
    <submittedName>
        <fullName evidence="2">HIT family protein</fullName>
        <ecNumber evidence="2">2.1.1.-</ecNumber>
    </submittedName>
</protein>
<dbReference type="RefSeq" id="WP_320508187.1">
    <property type="nucleotide sequence ID" value="NZ_JAXCLW010000002.1"/>
</dbReference>
<dbReference type="Pfam" id="PF01230">
    <property type="entry name" value="HIT"/>
    <property type="match status" value="1"/>
</dbReference>
<sequence>MTPAAPNATAVKFGYPESLVAGYRHWLVLARPQQPTLGSLVLLCTDPARSFSQISPAAFAELEQVTADIEAALKAAFQPDKLNYLMLMMVDPDVHFHVLPRYEQPRQFNGCDFGDSFWPKPVDLTQPAMNEPAMLVEIREDLRRHWPRRGG</sequence>
<organism evidence="2 3">
    <name type="scientific">Dongia soli</name>
    <dbReference type="NCBI Taxonomy" id="600628"/>
    <lineage>
        <taxon>Bacteria</taxon>
        <taxon>Pseudomonadati</taxon>
        <taxon>Pseudomonadota</taxon>
        <taxon>Alphaproteobacteria</taxon>
        <taxon>Rhodospirillales</taxon>
        <taxon>Dongiaceae</taxon>
        <taxon>Dongia</taxon>
    </lineage>
</organism>
<dbReference type="GO" id="GO:0008168">
    <property type="term" value="F:methyltransferase activity"/>
    <property type="evidence" value="ECO:0007669"/>
    <property type="project" value="UniProtKB-KW"/>
</dbReference>
<dbReference type="EMBL" id="JAXCLW010000002">
    <property type="protein sequence ID" value="MDY0883142.1"/>
    <property type="molecule type" value="Genomic_DNA"/>
</dbReference>
<dbReference type="Proteomes" id="UP001279642">
    <property type="component" value="Unassembled WGS sequence"/>
</dbReference>
<proteinExistence type="predicted"/>
<dbReference type="SUPFAM" id="SSF54197">
    <property type="entry name" value="HIT-like"/>
    <property type="match status" value="1"/>
</dbReference>
<dbReference type="Gene3D" id="3.30.428.10">
    <property type="entry name" value="HIT-like"/>
    <property type="match status" value="1"/>
</dbReference>
<dbReference type="EC" id="2.1.1.-" evidence="2"/>
<dbReference type="InterPro" id="IPR011146">
    <property type="entry name" value="HIT-like"/>
</dbReference>
<evidence type="ECO:0000313" key="2">
    <source>
        <dbReference type="EMBL" id="MDY0883142.1"/>
    </source>
</evidence>
<name>A0ABU5EA46_9PROT</name>